<sequence length="71" mass="8212">MAAIDTQTTPLNGMRDRVQALLETWKVRRAQRAEYNRVRRELSGMTDRDLADIGIPRVSIDDIAYEAAYRM</sequence>
<evidence type="ECO:0000313" key="2">
    <source>
        <dbReference type="EMBL" id="EPX83552.1"/>
    </source>
</evidence>
<dbReference type="AlphaFoldDB" id="S9QVH1"/>
<evidence type="ECO:0000313" key="3">
    <source>
        <dbReference type="Proteomes" id="UP000015347"/>
    </source>
</evidence>
<protein>
    <recommendedName>
        <fullName evidence="1">YjiS-like domain-containing protein</fullName>
    </recommendedName>
</protein>
<proteinExistence type="predicted"/>
<dbReference type="HOGENOM" id="CLU_178481_1_0_5"/>
<gene>
    <name evidence="2" type="ORF">Salmuc_02160</name>
</gene>
<reference evidence="3" key="1">
    <citation type="journal article" date="2014" name="Stand. Genomic Sci.">
        <title>Genome sequence of the exopolysaccharide-producing Salipiger mucosus type strain (DSM 16094(T)), a moderately halophilic member of the Roseobacter clade.</title>
        <authorList>
            <person name="Riedel T."/>
            <person name="Spring S."/>
            <person name="Fiebig A."/>
            <person name="Petersen J."/>
            <person name="Kyrpides N.C."/>
            <person name="Goker M."/>
            <person name="Klenk H.P."/>
        </authorList>
    </citation>
    <scope>NUCLEOTIDE SEQUENCE [LARGE SCALE GENOMIC DNA]</scope>
    <source>
        <strain evidence="3">DSM 16094</strain>
    </source>
</reference>
<name>S9QVH1_9RHOB</name>
<organism evidence="2 3">
    <name type="scientific">Salipiger mucosus DSM 16094</name>
    <dbReference type="NCBI Taxonomy" id="1123237"/>
    <lineage>
        <taxon>Bacteria</taxon>
        <taxon>Pseudomonadati</taxon>
        <taxon>Pseudomonadota</taxon>
        <taxon>Alphaproteobacteria</taxon>
        <taxon>Rhodobacterales</taxon>
        <taxon>Roseobacteraceae</taxon>
        <taxon>Salipiger</taxon>
    </lineage>
</organism>
<evidence type="ECO:0000259" key="1">
    <source>
        <dbReference type="Pfam" id="PF06568"/>
    </source>
</evidence>
<accession>S9QVH1</accession>
<dbReference type="STRING" id="1123237.Salmuc_02160"/>
<dbReference type="Proteomes" id="UP000015347">
    <property type="component" value="Unassembled WGS sequence"/>
</dbReference>
<dbReference type="OrthoDB" id="8116725at2"/>
<dbReference type="EMBL" id="APVH01000015">
    <property type="protein sequence ID" value="EPX83552.1"/>
    <property type="molecule type" value="Genomic_DNA"/>
</dbReference>
<feature type="domain" description="YjiS-like" evidence="1">
    <location>
        <begin position="29"/>
        <end position="55"/>
    </location>
</feature>
<dbReference type="RefSeq" id="WP_020038374.1">
    <property type="nucleotide sequence ID" value="NZ_KE557274.1"/>
</dbReference>
<keyword evidence="3" id="KW-1185">Reference proteome</keyword>
<comment type="caution">
    <text evidence="2">The sequence shown here is derived from an EMBL/GenBank/DDBJ whole genome shotgun (WGS) entry which is preliminary data.</text>
</comment>
<dbReference type="Pfam" id="PF06568">
    <property type="entry name" value="YjiS-like"/>
    <property type="match status" value="1"/>
</dbReference>
<dbReference type="InterPro" id="IPR009506">
    <property type="entry name" value="YjiS-like"/>
</dbReference>